<name>A0A9X1L8I9_9FLAO</name>
<keyword evidence="1" id="KW-0732">Signal</keyword>
<accession>A0A9X1L8I9</accession>
<proteinExistence type="predicted"/>
<sequence length="188" mass="20643">MHLKKLFCISLVLATSFVYCQTIKEKALNIMVGYGITAPYDSVDDIADDGFYLQGELVLTVASWVEFKPYLGFITTSSNGKDLNNNPTNEKAETKALLFGGKARLRAPIPWVAPYAEIGIGASVGKFVSETAFYNYNKSGILYHIPFALGLELGKQHQVDLGLTYYFTPSVKQFSGAFAVGITIPLKH</sequence>
<gene>
    <name evidence="2" type="ORF">LG651_14960</name>
</gene>
<comment type="caution">
    <text evidence="2">The sequence shown here is derived from an EMBL/GenBank/DDBJ whole genome shotgun (WGS) entry which is preliminary data.</text>
</comment>
<protein>
    <recommendedName>
        <fullName evidence="4">Outer membrane protein beta-barrel domain-containing protein</fullName>
    </recommendedName>
</protein>
<dbReference type="AlphaFoldDB" id="A0A9X1L8I9"/>
<keyword evidence="3" id="KW-1185">Reference proteome</keyword>
<dbReference type="RefSeq" id="WP_226696909.1">
    <property type="nucleotide sequence ID" value="NZ_JAJAPX010000006.1"/>
</dbReference>
<evidence type="ECO:0000313" key="3">
    <source>
        <dbReference type="Proteomes" id="UP001139286"/>
    </source>
</evidence>
<evidence type="ECO:0000256" key="1">
    <source>
        <dbReference type="SAM" id="SignalP"/>
    </source>
</evidence>
<feature type="chain" id="PRO_5040786668" description="Outer membrane protein beta-barrel domain-containing protein" evidence="1">
    <location>
        <begin position="21"/>
        <end position="188"/>
    </location>
</feature>
<reference evidence="2" key="1">
    <citation type="submission" date="2021-10" db="EMBL/GenBank/DDBJ databases">
        <title>Tamlana sargassums sp. nov., and Tamlana laminarinivorans sp. nov., two new bacteria isolated from the brown alga.</title>
        <authorList>
            <person name="Li J."/>
        </authorList>
    </citation>
    <scope>NUCLEOTIDE SEQUENCE</scope>
    <source>
        <strain evidence="2">62-3</strain>
    </source>
</reference>
<dbReference type="EMBL" id="JAJAPX010000006">
    <property type="protein sequence ID" value="MCB4809554.1"/>
    <property type="molecule type" value="Genomic_DNA"/>
</dbReference>
<evidence type="ECO:0008006" key="4">
    <source>
        <dbReference type="Google" id="ProtNLM"/>
    </source>
</evidence>
<evidence type="ECO:0000313" key="2">
    <source>
        <dbReference type="EMBL" id="MCB4809554.1"/>
    </source>
</evidence>
<feature type="signal peptide" evidence="1">
    <location>
        <begin position="1"/>
        <end position="20"/>
    </location>
</feature>
<organism evidence="2 3">
    <name type="scientific">Neotamlana sargassicola</name>
    <dbReference type="NCBI Taxonomy" id="2883125"/>
    <lineage>
        <taxon>Bacteria</taxon>
        <taxon>Pseudomonadati</taxon>
        <taxon>Bacteroidota</taxon>
        <taxon>Flavobacteriia</taxon>
        <taxon>Flavobacteriales</taxon>
        <taxon>Flavobacteriaceae</taxon>
        <taxon>Neotamlana</taxon>
    </lineage>
</organism>
<dbReference type="Proteomes" id="UP001139286">
    <property type="component" value="Unassembled WGS sequence"/>
</dbReference>